<evidence type="ECO:0000256" key="3">
    <source>
        <dbReference type="ARBA" id="ARBA00006929"/>
    </source>
</evidence>
<evidence type="ECO:0000313" key="11">
    <source>
        <dbReference type="Proteomes" id="UP000215767"/>
    </source>
</evidence>
<keyword evidence="5" id="KW-0732">Signal</keyword>
<dbReference type="OrthoDB" id="9789463at2"/>
<keyword evidence="6 9" id="KW-0472">Membrane</keyword>
<keyword evidence="10" id="KW-0969">Cilium</keyword>
<evidence type="ECO:0000256" key="8">
    <source>
        <dbReference type="ARBA" id="ARBA00023237"/>
    </source>
</evidence>
<comment type="function">
    <text evidence="1 9">Assembles around the rod to form the L-ring and probably protects the motor/basal body from shearing forces during rotation.</text>
</comment>
<dbReference type="PRINTS" id="PR01008">
    <property type="entry name" value="FLGLRINGFLGH"/>
</dbReference>
<reference evidence="11" key="1">
    <citation type="submission" date="2017-05" db="EMBL/GenBank/DDBJ databases">
        <title>Complete and WGS of Bordetella genogroups.</title>
        <authorList>
            <person name="Spilker T."/>
            <person name="Lipuma J."/>
        </authorList>
    </citation>
    <scope>NUCLEOTIDE SEQUENCE [LARGE SCALE GENOMIC DNA]</scope>
    <source>
        <strain evidence="11">AU8856</strain>
    </source>
</reference>
<dbReference type="GO" id="GO:0003774">
    <property type="term" value="F:cytoskeletal motor activity"/>
    <property type="evidence" value="ECO:0007669"/>
    <property type="project" value="InterPro"/>
</dbReference>
<dbReference type="GO" id="GO:0071973">
    <property type="term" value="P:bacterial-type flagellum-dependent cell motility"/>
    <property type="evidence" value="ECO:0007669"/>
    <property type="project" value="InterPro"/>
</dbReference>
<keyword evidence="10" id="KW-0966">Cell projection</keyword>
<accession>A0A261UEF1</accession>
<dbReference type="Pfam" id="PF02107">
    <property type="entry name" value="FlgH"/>
    <property type="match status" value="1"/>
</dbReference>
<comment type="subunit">
    <text evidence="4 9">The basal body constitutes a major portion of the flagellar organelle and consists of four rings (L,P,S, and M) mounted on a central rod.</text>
</comment>
<comment type="caution">
    <text evidence="10">The sequence shown here is derived from an EMBL/GenBank/DDBJ whole genome shotgun (WGS) entry which is preliminary data.</text>
</comment>
<proteinExistence type="inferred from homology"/>
<keyword evidence="7 9" id="KW-0975">Bacterial flagellum</keyword>
<evidence type="ECO:0000313" key="10">
    <source>
        <dbReference type="EMBL" id="OZI60309.1"/>
    </source>
</evidence>
<dbReference type="GO" id="GO:0009279">
    <property type="term" value="C:cell outer membrane"/>
    <property type="evidence" value="ECO:0007669"/>
    <property type="project" value="UniProtKB-SubCell"/>
</dbReference>
<evidence type="ECO:0000256" key="4">
    <source>
        <dbReference type="ARBA" id="ARBA00011439"/>
    </source>
</evidence>
<dbReference type="InterPro" id="IPR000527">
    <property type="entry name" value="Flag_Lring"/>
</dbReference>
<sequence length="256" mass="26913">MRAARFLRGFLSPGRPGAKRAPSVGGSPIRWCGVGACLLVLLTGVAGCALVPPEPVVLGPTTAVPPPPPVPTPAPDGSIYQPTVYGNYPLFEDRRPRNVGDVVTVMLEERTAAAKNVATNTTRTSSTDNSIAASPGFMSSWFNAKLDTNTSGSNVNKGAGDSTANNTFTGVLTTTVVGVLPNGNLQVAGEKQIAINRGSEYIRFSGVVDPRSVTGANTVSSTQVADARIEYRSKGVMDEVQTMGWLQRFFLIANPF</sequence>
<evidence type="ECO:0000256" key="7">
    <source>
        <dbReference type="ARBA" id="ARBA00023143"/>
    </source>
</evidence>
<evidence type="ECO:0000256" key="1">
    <source>
        <dbReference type="ARBA" id="ARBA00002591"/>
    </source>
</evidence>
<dbReference type="PANTHER" id="PTHR34933:SF3">
    <property type="entry name" value="FLAGELLAR L-RING PROTEIN"/>
    <property type="match status" value="1"/>
</dbReference>
<protein>
    <recommendedName>
        <fullName evidence="9">Flagellar L-ring protein</fullName>
    </recommendedName>
    <alternativeName>
        <fullName evidence="9">Basal body L-ring protein</fullName>
    </alternativeName>
</protein>
<dbReference type="EMBL" id="NEVS01000004">
    <property type="protein sequence ID" value="OZI60309.1"/>
    <property type="molecule type" value="Genomic_DNA"/>
</dbReference>
<organism evidence="10 11">
    <name type="scientific">Bordetella genomosp. 11</name>
    <dbReference type="NCBI Taxonomy" id="1416808"/>
    <lineage>
        <taxon>Bacteria</taxon>
        <taxon>Pseudomonadati</taxon>
        <taxon>Pseudomonadota</taxon>
        <taxon>Betaproteobacteria</taxon>
        <taxon>Burkholderiales</taxon>
        <taxon>Alcaligenaceae</taxon>
        <taxon>Bordetella</taxon>
    </lineage>
</organism>
<evidence type="ECO:0000256" key="2">
    <source>
        <dbReference type="ARBA" id="ARBA00004370"/>
    </source>
</evidence>
<evidence type="ECO:0000256" key="5">
    <source>
        <dbReference type="ARBA" id="ARBA00022729"/>
    </source>
</evidence>
<name>A0A261UEF1_9BORD</name>
<keyword evidence="10" id="KW-0282">Flagellum</keyword>
<dbReference type="GO" id="GO:0009427">
    <property type="term" value="C:bacterial-type flagellum basal body, distal rod, L ring"/>
    <property type="evidence" value="ECO:0007669"/>
    <property type="project" value="InterPro"/>
</dbReference>
<dbReference type="Proteomes" id="UP000215767">
    <property type="component" value="Unassembled WGS sequence"/>
</dbReference>
<dbReference type="PANTHER" id="PTHR34933">
    <property type="entry name" value="FLAGELLAR L-RING PROTEIN"/>
    <property type="match status" value="1"/>
</dbReference>
<comment type="subcellular location">
    <subcellularLocation>
        <location evidence="9">Cell outer membrane</location>
    </subcellularLocation>
    <subcellularLocation>
        <location evidence="9">Bacterial flagellum basal body</location>
    </subcellularLocation>
    <subcellularLocation>
        <location evidence="2">Membrane</location>
    </subcellularLocation>
</comment>
<dbReference type="AlphaFoldDB" id="A0A261UEF1"/>
<gene>
    <name evidence="9" type="primary">flgH</name>
    <name evidence="10" type="ORF">CAL28_12790</name>
</gene>
<keyword evidence="11" id="KW-1185">Reference proteome</keyword>
<evidence type="ECO:0000256" key="9">
    <source>
        <dbReference type="HAMAP-Rule" id="MF_00415"/>
    </source>
</evidence>
<comment type="similarity">
    <text evidence="3 9">Belongs to the FlgH family.</text>
</comment>
<keyword evidence="8 9" id="KW-0998">Cell outer membrane</keyword>
<dbReference type="HAMAP" id="MF_00415">
    <property type="entry name" value="FlgH"/>
    <property type="match status" value="1"/>
</dbReference>
<evidence type="ECO:0000256" key="6">
    <source>
        <dbReference type="ARBA" id="ARBA00023136"/>
    </source>
</evidence>